<evidence type="ECO:0000259" key="8">
    <source>
        <dbReference type="PROSITE" id="PS50995"/>
    </source>
</evidence>
<keyword evidence="2" id="KW-0805">Transcription regulation</keyword>
<dbReference type="PROSITE" id="PS50995">
    <property type="entry name" value="HTH_MARR_2"/>
    <property type="match status" value="1"/>
</dbReference>
<dbReference type="InterPro" id="IPR036390">
    <property type="entry name" value="WH_DNA-bd_sf"/>
</dbReference>
<gene>
    <name evidence="9" type="ORF">ADA01nite_32790</name>
</gene>
<keyword evidence="3" id="KW-0238">DNA-binding</keyword>
<evidence type="ECO:0000256" key="6">
    <source>
        <dbReference type="ARBA" id="ARBA00047188"/>
    </source>
</evidence>
<evidence type="ECO:0000256" key="3">
    <source>
        <dbReference type="ARBA" id="ARBA00023125"/>
    </source>
</evidence>
<evidence type="ECO:0000256" key="2">
    <source>
        <dbReference type="ARBA" id="ARBA00023015"/>
    </source>
</evidence>
<dbReference type="Pfam" id="PF22381">
    <property type="entry name" value="Staph_reg_Sar_Rot"/>
    <property type="match status" value="1"/>
</dbReference>
<sequence length="148" mass="17404">MGDFDKKIERLEQAYVSFMRQLGPKLSEDTELGLTGPQFYILHLLSKKEKFMVTEIASEMGVKPSAITVMIERLHKNRLVMRDRDENDRRVVFIHLTEKGKEVLQKAKQRRFKTISHYLKHLESEELENLVKIYEKLARIASTVEDIN</sequence>
<dbReference type="SMART" id="SM00347">
    <property type="entry name" value="HTH_MARR"/>
    <property type="match status" value="1"/>
</dbReference>
<reference evidence="9 10" key="1">
    <citation type="submission" date="2019-07" db="EMBL/GenBank/DDBJ databases">
        <title>Whole genome shotgun sequence of Aneurinibacillus danicus NBRC 102444.</title>
        <authorList>
            <person name="Hosoyama A."/>
            <person name="Uohara A."/>
            <person name="Ohji S."/>
            <person name="Ichikawa N."/>
        </authorList>
    </citation>
    <scope>NUCLEOTIDE SEQUENCE [LARGE SCALE GENOMIC DNA]</scope>
    <source>
        <strain evidence="9 10">NBRC 102444</strain>
    </source>
</reference>
<comment type="caution">
    <text evidence="9">The sequence shown here is derived from an EMBL/GenBank/DDBJ whole genome shotgun (WGS) entry which is preliminary data.</text>
</comment>
<dbReference type="EMBL" id="BJXX01000152">
    <property type="protein sequence ID" value="GEN35819.1"/>
    <property type="molecule type" value="Genomic_DNA"/>
</dbReference>
<comment type="similarity">
    <text evidence="5">Belongs to the SarZ family.</text>
</comment>
<organism evidence="9 10">
    <name type="scientific">Aneurinibacillus danicus</name>
    <dbReference type="NCBI Taxonomy" id="267746"/>
    <lineage>
        <taxon>Bacteria</taxon>
        <taxon>Bacillati</taxon>
        <taxon>Bacillota</taxon>
        <taxon>Bacilli</taxon>
        <taxon>Bacillales</taxon>
        <taxon>Paenibacillaceae</taxon>
        <taxon>Aneurinibacillus group</taxon>
        <taxon>Aneurinibacillus</taxon>
    </lineage>
</organism>
<evidence type="ECO:0000313" key="9">
    <source>
        <dbReference type="EMBL" id="GEN35819.1"/>
    </source>
</evidence>
<dbReference type="RefSeq" id="WP_146811331.1">
    <property type="nucleotide sequence ID" value="NZ_BJXX01000152.1"/>
</dbReference>
<dbReference type="Gene3D" id="1.10.10.10">
    <property type="entry name" value="Winged helix-like DNA-binding domain superfamily/Winged helix DNA-binding domain"/>
    <property type="match status" value="1"/>
</dbReference>
<evidence type="ECO:0000256" key="1">
    <source>
        <dbReference type="ARBA" id="ARBA00004496"/>
    </source>
</evidence>
<dbReference type="PANTHER" id="PTHR42756">
    <property type="entry name" value="TRANSCRIPTIONAL REGULATOR, MARR"/>
    <property type="match status" value="1"/>
</dbReference>
<accession>A0A511VAD5</accession>
<dbReference type="AlphaFoldDB" id="A0A511VAD5"/>
<dbReference type="InterPro" id="IPR055166">
    <property type="entry name" value="Transc_reg_Sar_Rot_HTH"/>
</dbReference>
<dbReference type="PANTHER" id="PTHR42756:SF1">
    <property type="entry name" value="TRANSCRIPTIONAL REPRESSOR OF EMRAB OPERON"/>
    <property type="match status" value="1"/>
</dbReference>
<proteinExistence type="inferred from homology"/>
<name>A0A511VAD5_9BACL</name>
<dbReference type="Proteomes" id="UP000321157">
    <property type="component" value="Unassembled WGS sequence"/>
</dbReference>
<keyword evidence="4" id="KW-0804">Transcription</keyword>
<feature type="domain" description="HTH marR-type" evidence="8">
    <location>
        <begin position="1"/>
        <end position="139"/>
    </location>
</feature>
<dbReference type="InterPro" id="IPR000835">
    <property type="entry name" value="HTH_MarR-typ"/>
</dbReference>
<dbReference type="InterPro" id="IPR036388">
    <property type="entry name" value="WH-like_DNA-bd_sf"/>
</dbReference>
<dbReference type="SUPFAM" id="SSF46785">
    <property type="entry name" value="Winged helix' DNA-binding domain"/>
    <property type="match status" value="1"/>
</dbReference>
<evidence type="ECO:0000256" key="4">
    <source>
        <dbReference type="ARBA" id="ARBA00023163"/>
    </source>
</evidence>
<evidence type="ECO:0000256" key="5">
    <source>
        <dbReference type="ARBA" id="ARBA00046337"/>
    </source>
</evidence>
<comment type="subcellular location">
    <subcellularLocation>
        <location evidence="1">Cytoplasm</location>
    </subcellularLocation>
</comment>
<dbReference type="GO" id="GO:0005737">
    <property type="term" value="C:cytoplasm"/>
    <property type="evidence" value="ECO:0007669"/>
    <property type="project" value="UniProtKB-SubCell"/>
</dbReference>
<dbReference type="SMART" id="SM00529">
    <property type="entry name" value="HTH_DTXR"/>
    <property type="match status" value="1"/>
</dbReference>
<dbReference type="GO" id="GO:0003677">
    <property type="term" value="F:DNA binding"/>
    <property type="evidence" value="ECO:0007669"/>
    <property type="project" value="UniProtKB-KW"/>
</dbReference>
<keyword evidence="10" id="KW-1185">Reference proteome</keyword>
<dbReference type="GO" id="GO:0003700">
    <property type="term" value="F:DNA-binding transcription factor activity"/>
    <property type="evidence" value="ECO:0007669"/>
    <property type="project" value="InterPro"/>
</dbReference>
<evidence type="ECO:0000256" key="7">
    <source>
        <dbReference type="ARBA" id="ARBA00047207"/>
    </source>
</evidence>
<evidence type="ECO:0000313" key="10">
    <source>
        <dbReference type="Proteomes" id="UP000321157"/>
    </source>
</evidence>
<dbReference type="OrthoDB" id="327696at2"/>
<dbReference type="InterPro" id="IPR022689">
    <property type="entry name" value="Iron_dep_repressor"/>
</dbReference>
<dbReference type="GO" id="GO:0046914">
    <property type="term" value="F:transition metal ion binding"/>
    <property type="evidence" value="ECO:0007669"/>
    <property type="project" value="InterPro"/>
</dbReference>
<dbReference type="PRINTS" id="PR00598">
    <property type="entry name" value="HTHMARR"/>
</dbReference>
<protein>
    <recommendedName>
        <fullName evidence="6">HTH-type transcriptional regulator SarZ</fullName>
    </recommendedName>
    <alternativeName>
        <fullName evidence="7">Staphylococcal accessory regulator Z</fullName>
    </alternativeName>
</protein>